<proteinExistence type="predicted"/>
<name>A0A7X0XRR9_9LIST</name>
<feature type="compositionally biased region" description="Pro residues" evidence="1">
    <location>
        <begin position="53"/>
        <end position="66"/>
    </location>
</feature>
<comment type="caution">
    <text evidence="4">The sequence shown here is derived from an EMBL/GenBank/DDBJ whole genome shotgun (WGS) entry which is preliminary data.</text>
</comment>
<accession>A0A7X0XRR9</accession>
<feature type="domain" description="WxL" evidence="3">
    <location>
        <begin position="27"/>
        <end position="224"/>
    </location>
</feature>
<evidence type="ECO:0000256" key="1">
    <source>
        <dbReference type="SAM" id="MobiDB-lite"/>
    </source>
</evidence>
<keyword evidence="2" id="KW-0732">Signal</keyword>
<protein>
    <submittedName>
        <fullName evidence="4">WxL domain-containing protein</fullName>
    </submittedName>
</protein>
<feature type="chain" id="PRO_5044441190" evidence="2">
    <location>
        <begin position="28"/>
        <end position="227"/>
    </location>
</feature>
<dbReference type="EMBL" id="JAARUV010000003">
    <property type="protein sequence ID" value="MBC1779394.1"/>
    <property type="molecule type" value="Genomic_DNA"/>
</dbReference>
<evidence type="ECO:0000313" key="4">
    <source>
        <dbReference type="EMBL" id="MBC1779394.1"/>
    </source>
</evidence>
<dbReference type="InterPro" id="IPR027994">
    <property type="entry name" value="WxL_dom"/>
</dbReference>
<evidence type="ECO:0000256" key="2">
    <source>
        <dbReference type="SAM" id="SignalP"/>
    </source>
</evidence>
<reference evidence="4 5" key="1">
    <citation type="submission" date="2020-03" db="EMBL/GenBank/DDBJ databases">
        <title>Soil Listeria distribution.</title>
        <authorList>
            <person name="Liao J."/>
            <person name="Wiedmann M."/>
        </authorList>
    </citation>
    <scope>NUCLEOTIDE SEQUENCE [LARGE SCALE GENOMIC DNA]</scope>
    <source>
        <strain evidence="4 5">FSL L7-1017</strain>
    </source>
</reference>
<organism evidence="4 5">
    <name type="scientific">Listeria booriae</name>
    <dbReference type="NCBI Taxonomy" id="1552123"/>
    <lineage>
        <taxon>Bacteria</taxon>
        <taxon>Bacillati</taxon>
        <taxon>Bacillota</taxon>
        <taxon>Bacilli</taxon>
        <taxon>Bacillales</taxon>
        <taxon>Listeriaceae</taxon>
        <taxon>Listeria</taxon>
    </lineage>
</organism>
<feature type="region of interest" description="Disordered" evidence="1">
    <location>
        <begin position="39"/>
        <end position="75"/>
    </location>
</feature>
<evidence type="ECO:0000313" key="5">
    <source>
        <dbReference type="Proteomes" id="UP000547643"/>
    </source>
</evidence>
<dbReference type="AlphaFoldDB" id="A0A7X0XRR9"/>
<dbReference type="Proteomes" id="UP000547643">
    <property type="component" value="Unassembled WGS sequence"/>
</dbReference>
<evidence type="ECO:0000259" key="3">
    <source>
        <dbReference type="Pfam" id="PF13731"/>
    </source>
</evidence>
<sequence>MKLATKILAIGAITFATLTGASTFAHADTATSTGKIKFASDDSSVTPLDPTNPDNPTPAIPDPSDPTNPGTGNTGALTIDFLSNIDFGDQKISNSTQTYKALNKNPYIQVTDKRGTGDGWVLTAAATNFTDNAKVLKGAQMSFKNGQVRTKADNQSAAPTASDITLNSNAQTVFSAGENAGMGTWLDVYDGTDGANENVTLSVPSGNLAGDYTSSITWSLENTPSAE</sequence>
<gene>
    <name evidence="4" type="ORF">HCA46_11135</name>
</gene>
<feature type="signal peptide" evidence="2">
    <location>
        <begin position="1"/>
        <end position="27"/>
    </location>
</feature>
<dbReference type="Pfam" id="PF13731">
    <property type="entry name" value="WxL"/>
    <property type="match status" value="1"/>
</dbReference>
<dbReference type="RefSeq" id="WP_185368365.1">
    <property type="nucleotide sequence ID" value="NZ_JAARMW010000002.1"/>
</dbReference>